<sequence>MMRLSPWISTCNRTRMEIRPFRTAQPRFAFLAVPPRTIEPCTASTHLHPE</sequence>
<accession>A0A0D3CGC4</accession>
<keyword evidence="2" id="KW-1185">Reference proteome</keyword>
<dbReference type="EnsemblPlants" id="Bo5g083960.1">
    <property type="protein sequence ID" value="Bo5g083960.1"/>
    <property type="gene ID" value="Bo5g083960"/>
</dbReference>
<name>A0A0D3CGC4_BRAOL</name>
<dbReference type="Proteomes" id="UP000032141">
    <property type="component" value="Chromosome C5"/>
</dbReference>
<evidence type="ECO:0000313" key="1">
    <source>
        <dbReference type="EnsemblPlants" id="Bo5g083960.1"/>
    </source>
</evidence>
<dbReference type="AlphaFoldDB" id="A0A0D3CGC4"/>
<evidence type="ECO:0000313" key="2">
    <source>
        <dbReference type="Proteomes" id="UP000032141"/>
    </source>
</evidence>
<reference evidence="1" key="2">
    <citation type="submission" date="2015-03" db="UniProtKB">
        <authorList>
            <consortium name="EnsemblPlants"/>
        </authorList>
    </citation>
    <scope>IDENTIFICATION</scope>
</reference>
<proteinExistence type="predicted"/>
<dbReference type="HOGENOM" id="CLU_3127138_0_0_1"/>
<reference evidence="1 2" key="1">
    <citation type="journal article" date="2014" name="Genome Biol.">
        <title>Transcriptome and methylome profiling reveals relics of genome dominance in the mesopolyploid Brassica oleracea.</title>
        <authorList>
            <person name="Parkin I.A."/>
            <person name="Koh C."/>
            <person name="Tang H."/>
            <person name="Robinson S.J."/>
            <person name="Kagale S."/>
            <person name="Clarke W.E."/>
            <person name="Town C.D."/>
            <person name="Nixon J."/>
            <person name="Krishnakumar V."/>
            <person name="Bidwell S.L."/>
            <person name="Denoeud F."/>
            <person name="Belcram H."/>
            <person name="Links M.G."/>
            <person name="Just J."/>
            <person name="Clarke C."/>
            <person name="Bender T."/>
            <person name="Huebert T."/>
            <person name="Mason A.S."/>
            <person name="Pires J.C."/>
            <person name="Barker G."/>
            <person name="Moore J."/>
            <person name="Walley P.G."/>
            <person name="Manoli S."/>
            <person name="Batley J."/>
            <person name="Edwards D."/>
            <person name="Nelson M.N."/>
            <person name="Wang X."/>
            <person name="Paterson A.H."/>
            <person name="King G."/>
            <person name="Bancroft I."/>
            <person name="Chalhoub B."/>
            <person name="Sharpe A.G."/>
        </authorList>
    </citation>
    <scope>NUCLEOTIDE SEQUENCE</scope>
    <source>
        <strain evidence="1 2">cv. TO1000</strain>
    </source>
</reference>
<dbReference type="Gramene" id="Bo5g083960.1">
    <property type="protein sequence ID" value="Bo5g083960.1"/>
    <property type="gene ID" value="Bo5g083960"/>
</dbReference>
<protein>
    <submittedName>
        <fullName evidence="1">Uncharacterized protein</fullName>
    </submittedName>
</protein>
<organism evidence="1 2">
    <name type="scientific">Brassica oleracea var. oleracea</name>
    <dbReference type="NCBI Taxonomy" id="109376"/>
    <lineage>
        <taxon>Eukaryota</taxon>
        <taxon>Viridiplantae</taxon>
        <taxon>Streptophyta</taxon>
        <taxon>Embryophyta</taxon>
        <taxon>Tracheophyta</taxon>
        <taxon>Spermatophyta</taxon>
        <taxon>Magnoliopsida</taxon>
        <taxon>eudicotyledons</taxon>
        <taxon>Gunneridae</taxon>
        <taxon>Pentapetalae</taxon>
        <taxon>rosids</taxon>
        <taxon>malvids</taxon>
        <taxon>Brassicales</taxon>
        <taxon>Brassicaceae</taxon>
        <taxon>Brassiceae</taxon>
        <taxon>Brassica</taxon>
    </lineage>
</organism>